<dbReference type="GO" id="GO:0012505">
    <property type="term" value="C:endomembrane system"/>
    <property type="evidence" value="ECO:0007669"/>
    <property type="project" value="UniProtKB-SubCell"/>
</dbReference>
<keyword evidence="5" id="KW-0472">Membrane</keyword>
<keyword evidence="6" id="KW-0066">ATP synthesis</keyword>
<dbReference type="GO" id="GO:0046933">
    <property type="term" value="F:proton-transporting ATP synthase activity, rotational mechanism"/>
    <property type="evidence" value="ECO:0007669"/>
    <property type="project" value="InterPro"/>
</dbReference>
<dbReference type="EMBL" id="MHSN01000013">
    <property type="protein sequence ID" value="OHA45027.1"/>
    <property type="molecule type" value="Genomic_DNA"/>
</dbReference>
<evidence type="ECO:0000256" key="2">
    <source>
        <dbReference type="ARBA" id="ARBA00005712"/>
    </source>
</evidence>
<evidence type="ECO:0000313" key="9">
    <source>
        <dbReference type="Proteomes" id="UP000176881"/>
    </source>
</evidence>
<sequence length="81" mass="8706">MLVIMDLFIYSLDKKIFEGAVHSVSLPTESGIITVLPGHASLVTNLKGGQVAYTRDGTRNEISVAGGFAYIDQKRIVLLVG</sequence>
<dbReference type="Proteomes" id="UP000176881">
    <property type="component" value="Unassembled WGS sequence"/>
</dbReference>
<evidence type="ECO:0000256" key="4">
    <source>
        <dbReference type="ARBA" id="ARBA00023065"/>
    </source>
</evidence>
<dbReference type="GO" id="GO:0045259">
    <property type="term" value="C:proton-transporting ATP synthase complex"/>
    <property type="evidence" value="ECO:0007669"/>
    <property type="project" value="UniProtKB-KW"/>
</dbReference>
<gene>
    <name evidence="8" type="ORF">A3G59_00375</name>
</gene>
<dbReference type="InterPro" id="IPR036771">
    <property type="entry name" value="ATPsynth_dsu/esu_N"/>
</dbReference>
<comment type="similarity">
    <text evidence="2">Belongs to the ATPase epsilon chain family.</text>
</comment>
<dbReference type="AlphaFoldDB" id="A0A1G2P9M1"/>
<evidence type="ECO:0000256" key="3">
    <source>
        <dbReference type="ARBA" id="ARBA00022448"/>
    </source>
</evidence>
<dbReference type="Pfam" id="PF02823">
    <property type="entry name" value="ATP-synt_DE_N"/>
    <property type="match status" value="1"/>
</dbReference>
<proteinExistence type="inferred from homology"/>
<dbReference type="SUPFAM" id="SSF51344">
    <property type="entry name" value="Epsilon subunit of F1F0-ATP synthase N-terminal domain"/>
    <property type="match status" value="1"/>
</dbReference>
<keyword evidence="4" id="KW-0406">Ion transport</keyword>
<protein>
    <recommendedName>
        <fullName evidence="7">ATP synthase F1 complex delta/epsilon subunit N-terminal domain-containing protein</fullName>
    </recommendedName>
</protein>
<evidence type="ECO:0000256" key="6">
    <source>
        <dbReference type="ARBA" id="ARBA00023196"/>
    </source>
</evidence>
<dbReference type="InterPro" id="IPR001469">
    <property type="entry name" value="ATP_synth_F1_dsu/esu"/>
</dbReference>
<dbReference type="STRING" id="1802335.A3G59_00375"/>
<organism evidence="8 9">
    <name type="scientific">Candidatus Taylorbacteria bacterium RIFCSPLOWO2_12_FULL_47_20</name>
    <dbReference type="NCBI Taxonomy" id="1802335"/>
    <lineage>
        <taxon>Bacteria</taxon>
        <taxon>Candidatus Tayloriibacteriota</taxon>
    </lineage>
</organism>
<feature type="domain" description="ATP synthase F1 complex delta/epsilon subunit N-terminal" evidence="7">
    <location>
        <begin position="6"/>
        <end position="80"/>
    </location>
</feature>
<evidence type="ECO:0000256" key="1">
    <source>
        <dbReference type="ARBA" id="ARBA00004184"/>
    </source>
</evidence>
<name>A0A1G2P9M1_9BACT</name>
<keyword evidence="6" id="KW-0139">CF(1)</keyword>
<comment type="caution">
    <text evidence="8">The sequence shown here is derived from an EMBL/GenBank/DDBJ whole genome shotgun (WGS) entry which is preliminary data.</text>
</comment>
<evidence type="ECO:0000256" key="5">
    <source>
        <dbReference type="ARBA" id="ARBA00023136"/>
    </source>
</evidence>
<reference evidence="8 9" key="1">
    <citation type="journal article" date="2016" name="Nat. Commun.">
        <title>Thousands of microbial genomes shed light on interconnected biogeochemical processes in an aquifer system.</title>
        <authorList>
            <person name="Anantharaman K."/>
            <person name="Brown C.T."/>
            <person name="Hug L.A."/>
            <person name="Sharon I."/>
            <person name="Castelle C.J."/>
            <person name="Probst A.J."/>
            <person name="Thomas B.C."/>
            <person name="Singh A."/>
            <person name="Wilkins M.J."/>
            <person name="Karaoz U."/>
            <person name="Brodie E.L."/>
            <person name="Williams K.H."/>
            <person name="Hubbard S.S."/>
            <person name="Banfield J.F."/>
        </authorList>
    </citation>
    <scope>NUCLEOTIDE SEQUENCE [LARGE SCALE GENOMIC DNA]</scope>
</reference>
<evidence type="ECO:0000313" key="8">
    <source>
        <dbReference type="EMBL" id="OHA45027.1"/>
    </source>
</evidence>
<dbReference type="CDD" id="cd12152">
    <property type="entry name" value="F1-ATPase_delta"/>
    <property type="match status" value="1"/>
</dbReference>
<dbReference type="InterPro" id="IPR020546">
    <property type="entry name" value="ATP_synth_F1_dsu/esu_N"/>
</dbReference>
<comment type="subcellular location">
    <subcellularLocation>
        <location evidence="1">Endomembrane system</location>
        <topology evidence="1">Peripheral membrane protein</topology>
    </subcellularLocation>
</comment>
<dbReference type="Gene3D" id="2.60.15.10">
    <property type="entry name" value="F0F1 ATP synthase delta/epsilon subunit, N-terminal"/>
    <property type="match status" value="1"/>
</dbReference>
<evidence type="ECO:0000259" key="7">
    <source>
        <dbReference type="Pfam" id="PF02823"/>
    </source>
</evidence>
<accession>A0A1G2P9M1</accession>
<keyword evidence="3" id="KW-0813">Transport</keyword>